<dbReference type="EMBL" id="JAJJMN010000001">
    <property type="protein sequence ID" value="MCC9016937.1"/>
    <property type="molecule type" value="Genomic_DNA"/>
</dbReference>
<gene>
    <name evidence="1" type="ORF">LNQ34_04035</name>
</gene>
<sequence>MITIIKYTFKRIIIWWKAVILGYPYYRIKSEKGDDGEYITGFTYRKRAKAIAKETGGKRFIDYSFIIHEEQNK</sequence>
<keyword evidence="2" id="KW-1185">Reference proteome</keyword>
<organism evidence="1 2">
    <name type="scientific">Flavobacterium lipolyticum</name>
    <dbReference type="NCBI Taxonomy" id="2893754"/>
    <lineage>
        <taxon>Bacteria</taxon>
        <taxon>Pseudomonadati</taxon>
        <taxon>Bacteroidota</taxon>
        <taxon>Flavobacteriia</taxon>
        <taxon>Flavobacteriales</taxon>
        <taxon>Flavobacteriaceae</taxon>
        <taxon>Flavobacterium</taxon>
    </lineage>
</organism>
<proteinExistence type="predicted"/>
<dbReference type="Proteomes" id="UP001430700">
    <property type="component" value="Unassembled WGS sequence"/>
</dbReference>
<evidence type="ECO:0000313" key="2">
    <source>
        <dbReference type="Proteomes" id="UP001430700"/>
    </source>
</evidence>
<reference evidence="1" key="1">
    <citation type="submission" date="2021-11" db="EMBL/GenBank/DDBJ databases">
        <title>Description of novel Flavobacterium species.</title>
        <authorList>
            <person name="Saticioglu I.B."/>
            <person name="Ay H."/>
            <person name="Altun S."/>
            <person name="Duman M."/>
        </authorList>
    </citation>
    <scope>NUCLEOTIDE SEQUENCE</scope>
    <source>
        <strain evidence="1">F-126</strain>
    </source>
</reference>
<name>A0ABS8LXY6_9FLAO</name>
<accession>A0ABS8LXY6</accession>
<dbReference type="RefSeq" id="WP_229998731.1">
    <property type="nucleotide sequence ID" value="NZ_JAJJMN010000001.1"/>
</dbReference>
<evidence type="ECO:0008006" key="3">
    <source>
        <dbReference type="Google" id="ProtNLM"/>
    </source>
</evidence>
<evidence type="ECO:0000313" key="1">
    <source>
        <dbReference type="EMBL" id="MCC9016937.1"/>
    </source>
</evidence>
<protein>
    <recommendedName>
        <fullName evidence="3">DUF1508 domain-containing protein</fullName>
    </recommendedName>
</protein>
<comment type="caution">
    <text evidence="1">The sequence shown here is derived from an EMBL/GenBank/DDBJ whole genome shotgun (WGS) entry which is preliminary data.</text>
</comment>